<sequence length="265" mass="30024">MLRLPDVDMLLFRDLKKDPIRHKSGIIHAPIWDHAILSNVQKPVRASIISHLPEDVILEVVRCPEFQITELENANGVEAIVTMTGELKLKDPISLRLTGLHLMFTATREIPTHSFICNLDLPLCTKIHLEVQTKNFELTDINAPHLLSLKLITYMSAQSTQLKVSPLTLKNLSFPVLEDLELGGEISEESSDDVQALFASVDQLKLLDSYRSSFLKFKSHSGVLKPVESTRRMMDSDWIEHHEEMVKRLGLQDCFEPLANKLGEL</sequence>
<dbReference type="EMBL" id="LK052887">
    <property type="protein sequence ID" value="CDR39041.1"/>
    <property type="molecule type" value="Genomic_DNA"/>
</dbReference>
<gene>
    <name evidence="1" type="ORF">CYFA0S_02e11265g</name>
</gene>
<reference evidence="1" key="1">
    <citation type="journal article" date="2014" name="Genome Announc.">
        <title>Genome sequence of the yeast Cyberlindnera fabianii (Hansenula fabianii).</title>
        <authorList>
            <person name="Freel K.C."/>
            <person name="Sarilar V."/>
            <person name="Neuveglise C."/>
            <person name="Devillers H."/>
            <person name="Friedrich A."/>
            <person name="Schacherer J."/>
        </authorList>
    </citation>
    <scope>NUCLEOTIDE SEQUENCE</scope>
    <source>
        <strain evidence="1">YJS4271</strain>
    </source>
</reference>
<dbReference type="AlphaFoldDB" id="A0A061AUL8"/>
<name>A0A061AUL8_CYBFA</name>
<organism evidence="1">
    <name type="scientific">Cyberlindnera fabianii</name>
    <name type="common">Yeast</name>
    <name type="synonym">Hansenula fabianii</name>
    <dbReference type="NCBI Taxonomy" id="36022"/>
    <lineage>
        <taxon>Eukaryota</taxon>
        <taxon>Fungi</taxon>
        <taxon>Dikarya</taxon>
        <taxon>Ascomycota</taxon>
        <taxon>Saccharomycotina</taxon>
        <taxon>Saccharomycetes</taxon>
        <taxon>Phaffomycetales</taxon>
        <taxon>Phaffomycetaceae</taxon>
        <taxon>Cyberlindnera</taxon>
    </lineage>
</organism>
<protein>
    <submittedName>
        <fullName evidence="1">CYFA0S02e11265g1_1</fullName>
    </submittedName>
</protein>
<accession>A0A061AUL8</accession>
<dbReference type="VEuPathDB" id="FungiDB:BON22_3494"/>
<proteinExistence type="predicted"/>
<evidence type="ECO:0000313" key="1">
    <source>
        <dbReference type="EMBL" id="CDR39041.1"/>
    </source>
</evidence>